<name>A0ABQ6MCU7_9STRA</name>
<proteinExistence type="inferred from homology"/>
<dbReference type="Gene3D" id="3.40.50.300">
    <property type="entry name" value="P-loop containing nucleotide triphosphate hydrolases"/>
    <property type="match status" value="1"/>
</dbReference>
<gene>
    <name evidence="2" type="ORF">TeGR_g412</name>
</gene>
<organism evidence="2 3">
    <name type="scientific">Tetraparma gracilis</name>
    <dbReference type="NCBI Taxonomy" id="2962635"/>
    <lineage>
        <taxon>Eukaryota</taxon>
        <taxon>Sar</taxon>
        <taxon>Stramenopiles</taxon>
        <taxon>Ochrophyta</taxon>
        <taxon>Bolidophyceae</taxon>
        <taxon>Parmales</taxon>
        <taxon>Triparmaceae</taxon>
        <taxon>Tetraparma</taxon>
    </lineage>
</organism>
<evidence type="ECO:0000256" key="1">
    <source>
        <dbReference type="ARBA" id="ARBA00009625"/>
    </source>
</evidence>
<dbReference type="InterPro" id="IPR005129">
    <property type="entry name" value="GTPase_ArgK"/>
</dbReference>
<evidence type="ECO:0000313" key="2">
    <source>
        <dbReference type="EMBL" id="GMI23442.1"/>
    </source>
</evidence>
<dbReference type="Proteomes" id="UP001165060">
    <property type="component" value="Unassembled WGS sequence"/>
</dbReference>
<dbReference type="EMBL" id="BRYB01002657">
    <property type="protein sequence ID" value="GMI23442.1"/>
    <property type="molecule type" value="Genomic_DNA"/>
</dbReference>
<sequence>MTAYTSSLASSLLSASSFSSSKLALSKCVTLLEATDPPRQQQAAALLHEVSSRGVSGGGRGAFRLGIAGPPGAGKSTFIEALGKHVLSAAAEAAAAAPEASSGWLPERMAVLTIDPSSSFSGGSILGDKTRMPFLSLHPSAFVRPSPSRLSLGGLSAYTSDVVQLCTCAGFELVVVETVGLGQSEVEVDQAVDMLLLLVPPAGGDELQGSKKGIVECADMMVVNKADGERGV</sequence>
<keyword evidence="3" id="KW-1185">Reference proteome</keyword>
<comment type="similarity">
    <text evidence="1">Belongs to the SIMIBI class G3E GTPase family. ArgK/MeaB subfamily.</text>
</comment>
<evidence type="ECO:0000313" key="3">
    <source>
        <dbReference type="Proteomes" id="UP001165060"/>
    </source>
</evidence>
<comment type="caution">
    <text evidence="2">The sequence shown here is derived from an EMBL/GenBank/DDBJ whole genome shotgun (WGS) entry which is preliminary data.</text>
</comment>
<dbReference type="SUPFAM" id="SSF52540">
    <property type="entry name" value="P-loop containing nucleoside triphosphate hydrolases"/>
    <property type="match status" value="1"/>
</dbReference>
<dbReference type="PANTHER" id="PTHR23408:SF3">
    <property type="entry name" value="METHYLMALONIC ACIDURIA TYPE A PROTEIN, MITOCHONDRIAL"/>
    <property type="match status" value="1"/>
</dbReference>
<dbReference type="Pfam" id="PF03308">
    <property type="entry name" value="MeaB"/>
    <property type="match status" value="1"/>
</dbReference>
<dbReference type="PANTHER" id="PTHR23408">
    <property type="entry name" value="METHYLMALONYL-COA MUTASE"/>
    <property type="match status" value="1"/>
</dbReference>
<protein>
    <submittedName>
        <fullName evidence="2">Uncharacterized protein</fullName>
    </submittedName>
</protein>
<dbReference type="InterPro" id="IPR027417">
    <property type="entry name" value="P-loop_NTPase"/>
</dbReference>
<reference evidence="2 3" key="1">
    <citation type="journal article" date="2023" name="Commun. Biol.">
        <title>Genome analysis of Parmales, the sister group of diatoms, reveals the evolutionary specialization of diatoms from phago-mixotrophs to photoautotrophs.</title>
        <authorList>
            <person name="Ban H."/>
            <person name="Sato S."/>
            <person name="Yoshikawa S."/>
            <person name="Yamada K."/>
            <person name="Nakamura Y."/>
            <person name="Ichinomiya M."/>
            <person name="Sato N."/>
            <person name="Blanc-Mathieu R."/>
            <person name="Endo H."/>
            <person name="Kuwata A."/>
            <person name="Ogata H."/>
        </authorList>
    </citation>
    <scope>NUCLEOTIDE SEQUENCE [LARGE SCALE GENOMIC DNA]</scope>
</reference>
<accession>A0ABQ6MCU7</accession>